<evidence type="ECO:0008006" key="3">
    <source>
        <dbReference type="Google" id="ProtNLM"/>
    </source>
</evidence>
<dbReference type="Proteomes" id="UP001430679">
    <property type="component" value="Unassembled WGS sequence"/>
</dbReference>
<reference evidence="1" key="1">
    <citation type="submission" date="2021-11" db="EMBL/GenBank/DDBJ databases">
        <title>Description of novel Flavobacterium species.</title>
        <authorList>
            <person name="Saticioglu I.B."/>
            <person name="Ay H."/>
            <person name="Altun S."/>
            <person name="Duman M."/>
        </authorList>
    </citation>
    <scope>NUCLEOTIDE SEQUENCE</scope>
    <source>
        <strain evidence="1">F-30</strain>
    </source>
</reference>
<dbReference type="EMBL" id="JAJJMM010000001">
    <property type="protein sequence ID" value="MCC9063778.1"/>
    <property type="molecule type" value="Genomic_DNA"/>
</dbReference>
<comment type="caution">
    <text evidence="1">The sequence shown here is derived from an EMBL/GenBank/DDBJ whole genome shotgun (WGS) entry which is preliminary data.</text>
</comment>
<keyword evidence="2" id="KW-1185">Reference proteome</keyword>
<protein>
    <recommendedName>
        <fullName evidence="3">Post-SET domain-containing protein</fullName>
    </recommendedName>
</protein>
<evidence type="ECO:0000313" key="2">
    <source>
        <dbReference type="Proteomes" id="UP001430679"/>
    </source>
</evidence>
<dbReference type="RefSeq" id="WP_230036203.1">
    <property type="nucleotide sequence ID" value="NZ_JAJJMM010000001.1"/>
</dbReference>
<name>A0ABS8ME25_9FLAO</name>
<gene>
    <name evidence="1" type="ORF">LNP81_12350</name>
</gene>
<organism evidence="1 2">
    <name type="scientific">Flavobacterium piscisymbiosum</name>
    <dbReference type="NCBI Taxonomy" id="2893753"/>
    <lineage>
        <taxon>Bacteria</taxon>
        <taxon>Pseudomonadati</taxon>
        <taxon>Bacteroidota</taxon>
        <taxon>Flavobacteriia</taxon>
        <taxon>Flavobacteriales</taxon>
        <taxon>Flavobacteriaceae</taxon>
        <taxon>Flavobacterium</taxon>
    </lineage>
</organism>
<proteinExistence type="predicted"/>
<evidence type="ECO:0000313" key="1">
    <source>
        <dbReference type="EMBL" id="MCC9063778.1"/>
    </source>
</evidence>
<accession>A0ABS8ME25</accession>
<sequence>MKESLENLSVELKVFAVLSDPDTIWMQGDLEILINGERPYKDGEIIDSYILQESLMKDGEHFIFSCCCGIPECSGWIKGIKVTHLQNIVKWEDLNNDRTWYLEKNKIEQDLKDINEEVQLFKKYFANKEIEYVGFGYNL</sequence>